<evidence type="ECO:0000313" key="5">
    <source>
        <dbReference type="EMBL" id="SFS41793.1"/>
    </source>
</evidence>
<dbReference type="InterPro" id="IPR029069">
    <property type="entry name" value="HotDog_dom_sf"/>
</dbReference>
<name>A0A1I6PNJ7_9FLAO</name>
<feature type="domain" description="HotDog ACOT-type" evidence="4">
    <location>
        <begin position="24"/>
        <end position="136"/>
    </location>
</feature>
<protein>
    <submittedName>
        <fullName evidence="5">Acyl-CoA hydrolase</fullName>
    </submittedName>
</protein>
<gene>
    <name evidence="5" type="ORF">SAMN04487906_0396</name>
</gene>
<dbReference type="InterPro" id="IPR033120">
    <property type="entry name" value="HOTDOG_ACOT"/>
</dbReference>
<sequence>MLFALTNSTYLCSKHIKMDAKTPSESRTTMTDLVLPSETNPLNNLFGGELLARMDRAASIAARRHSRRITVTASVNHVAFNRAIPLGSVVTVEAAVSRAFKSSMEIYLDVWIEDRESGKRTKANEAIYTFVAVDETGRPVAVPPLNPETELEQERFEAALRRKQLSLVLAGKMKPNDATELKALFTDK</sequence>
<proteinExistence type="inferred from homology"/>
<evidence type="ECO:0000313" key="6">
    <source>
        <dbReference type="Proteomes" id="UP000183209"/>
    </source>
</evidence>
<dbReference type="Proteomes" id="UP000183209">
    <property type="component" value="Unassembled WGS sequence"/>
</dbReference>
<dbReference type="PANTHER" id="PTHR11049">
    <property type="entry name" value="ACYL COENZYME A THIOESTER HYDROLASE"/>
    <property type="match status" value="1"/>
</dbReference>
<dbReference type="Gene3D" id="3.10.129.10">
    <property type="entry name" value="Hotdog Thioesterase"/>
    <property type="match status" value="1"/>
</dbReference>
<dbReference type="Pfam" id="PF03061">
    <property type="entry name" value="4HBT"/>
    <property type="match status" value="1"/>
</dbReference>
<dbReference type="InterPro" id="IPR040170">
    <property type="entry name" value="Cytosol_ACT"/>
</dbReference>
<comment type="similarity">
    <text evidence="1">Belongs to the acyl coenzyme A hydrolase family.</text>
</comment>
<dbReference type="GO" id="GO:0052816">
    <property type="term" value="F:long-chain fatty acyl-CoA hydrolase activity"/>
    <property type="evidence" value="ECO:0007669"/>
    <property type="project" value="TreeGrafter"/>
</dbReference>
<evidence type="ECO:0000259" key="4">
    <source>
        <dbReference type="PROSITE" id="PS51770"/>
    </source>
</evidence>
<organism evidence="5 6">
    <name type="scientific">Zhouia amylolytica</name>
    <dbReference type="NCBI Taxonomy" id="376730"/>
    <lineage>
        <taxon>Bacteria</taxon>
        <taxon>Pseudomonadati</taxon>
        <taxon>Bacteroidota</taxon>
        <taxon>Flavobacteriia</taxon>
        <taxon>Flavobacteriales</taxon>
        <taxon>Flavobacteriaceae</taxon>
        <taxon>Zhouia</taxon>
    </lineage>
</organism>
<dbReference type="GO" id="GO:0006637">
    <property type="term" value="P:acyl-CoA metabolic process"/>
    <property type="evidence" value="ECO:0007669"/>
    <property type="project" value="TreeGrafter"/>
</dbReference>
<dbReference type="SUPFAM" id="SSF54637">
    <property type="entry name" value="Thioesterase/thiol ester dehydrase-isomerase"/>
    <property type="match status" value="1"/>
</dbReference>
<dbReference type="CDD" id="cd03442">
    <property type="entry name" value="BFIT_BACH"/>
    <property type="match status" value="1"/>
</dbReference>
<evidence type="ECO:0000256" key="2">
    <source>
        <dbReference type="ARBA" id="ARBA00022801"/>
    </source>
</evidence>
<evidence type="ECO:0000256" key="3">
    <source>
        <dbReference type="PROSITE-ProRule" id="PRU01106"/>
    </source>
</evidence>
<dbReference type="AlphaFoldDB" id="A0A1I6PNJ7"/>
<accession>A0A1I6PNJ7</accession>
<reference evidence="5 6" key="1">
    <citation type="submission" date="2016-10" db="EMBL/GenBank/DDBJ databases">
        <authorList>
            <person name="de Groot N.N."/>
        </authorList>
    </citation>
    <scope>NUCLEOTIDE SEQUENCE [LARGE SCALE GENOMIC DNA]</scope>
    <source>
        <strain evidence="5 6">CGMCC 1.6114</strain>
    </source>
</reference>
<dbReference type="EMBL" id="FPAG01000001">
    <property type="protein sequence ID" value="SFS41793.1"/>
    <property type="molecule type" value="Genomic_DNA"/>
</dbReference>
<keyword evidence="2 3" id="KW-0378">Hydrolase</keyword>
<dbReference type="InterPro" id="IPR006683">
    <property type="entry name" value="Thioestr_dom"/>
</dbReference>
<evidence type="ECO:0000256" key="1">
    <source>
        <dbReference type="ARBA" id="ARBA00010458"/>
    </source>
</evidence>
<dbReference type="GO" id="GO:0005737">
    <property type="term" value="C:cytoplasm"/>
    <property type="evidence" value="ECO:0007669"/>
    <property type="project" value="TreeGrafter"/>
</dbReference>
<dbReference type="PROSITE" id="PS51770">
    <property type="entry name" value="HOTDOG_ACOT"/>
    <property type="match status" value="1"/>
</dbReference>